<dbReference type="PANTHER" id="PTHR44086">
    <property type="entry name" value="THIOSULFATE SULFURTRANSFERASE RDL2, MITOCHONDRIAL-RELATED"/>
    <property type="match status" value="1"/>
</dbReference>
<dbReference type="InterPro" id="IPR036873">
    <property type="entry name" value="Rhodanese-like_dom_sf"/>
</dbReference>
<proteinExistence type="predicted"/>
<keyword evidence="3" id="KW-1185">Reference proteome</keyword>
<dbReference type="STRING" id="52247.A0A4T0WVS3"/>
<sequence>MVCRSSAPLRVSTTITKSPLVLSKGSSMKLYPLMNCFNSKRFYTVIENGLAAPIIDFNKMKEIVQKNDPNYIIVDVRENDEFEAGHIPHAINLPCKSSPGALGLDPEEFKLTFGFDKPSKDKTLVFYCLAGVRAAISEELAGTFDYEHRLNYSGSFKDWINHNGEIEYPQPAKNEEK</sequence>
<dbReference type="GO" id="GO:0005739">
    <property type="term" value="C:mitochondrion"/>
    <property type="evidence" value="ECO:0007669"/>
    <property type="project" value="TreeGrafter"/>
</dbReference>
<dbReference type="Gene3D" id="3.40.250.10">
    <property type="entry name" value="Rhodanese-like domain"/>
    <property type="match status" value="1"/>
</dbReference>
<dbReference type="InterPro" id="IPR001763">
    <property type="entry name" value="Rhodanese-like_dom"/>
</dbReference>
<organism evidence="2 3">
    <name type="scientific">Pichia inconspicua</name>
    <dbReference type="NCBI Taxonomy" id="52247"/>
    <lineage>
        <taxon>Eukaryota</taxon>
        <taxon>Fungi</taxon>
        <taxon>Dikarya</taxon>
        <taxon>Ascomycota</taxon>
        <taxon>Saccharomycotina</taxon>
        <taxon>Pichiomycetes</taxon>
        <taxon>Pichiales</taxon>
        <taxon>Pichiaceae</taxon>
        <taxon>Pichia</taxon>
    </lineage>
</organism>
<dbReference type="EMBL" id="SELW01000657">
    <property type="protein sequence ID" value="TID14952.1"/>
    <property type="molecule type" value="Genomic_DNA"/>
</dbReference>
<dbReference type="OrthoDB" id="566238at2759"/>
<reference evidence="2 3" key="1">
    <citation type="journal article" date="2019" name="Front. Genet.">
        <title>Whole-Genome Sequencing of the Opportunistic Yeast Pathogen Candida inconspicua Uncovers Its Hybrid Origin.</title>
        <authorList>
            <person name="Mixao V."/>
            <person name="Hansen A.P."/>
            <person name="Saus E."/>
            <person name="Boekhout T."/>
            <person name="Lass-Florl C."/>
            <person name="Gabaldon T."/>
        </authorList>
    </citation>
    <scope>NUCLEOTIDE SEQUENCE [LARGE SCALE GENOMIC DNA]</scope>
    <source>
        <strain evidence="2 3">CBS 180</strain>
    </source>
</reference>
<dbReference type="Pfam" id="PF00581">
    <property type="entry name" value="Rhodanese"/>
    <property type="match status" value="1"/>
</dbReference>
<feature type="domain" description="Rhodanese" evidence="1">
    <location>
        <begin position="67"/>
        <end position="168"/>
    </location>
</feature>
<name>A0A4T0WVS3_9ASCO</name>
<evidence type="ECO:0000313" key="3">
    <source>
        <dbReference type="Proteomes" id="UP000307173"/>
    </source>
</evidence>
<protein>
    <recommendedName>
        <fullName evidence="1">Rhodanese domain-containing protein</fullName>
    </recommendedName>
</protein>
<gene>
    <name evidence="2" type="ORF">CANINC_004623</name>
</gene>
<dbReference type="SUPFAM" id="SSF52821">
    <property type="entry name" value="Rhodanese/Cell cycle control phosphatase"/>
    <property type="match status" value="1"/>
</dbReference>
<evidence type="ECO:0000313" key="2">
    <source>
        <dbReference type="EMBL" id="TID14952.1"/>
    </source>
</evidence>
<comment type="caution">
    <text evidence="2">The sequence shown here is derived from an EMBL/GenBank/DDBJ whole genome shotgun (WGS) entry which is preliminary data.</text>
</comment>
<dbReference type="Proteomes" id="UP000307173">
    <property type="component" value="Unassembled WGS sequence"/>
</dbReference>
<dbReference type="SMART" id="SM00450">
    <property type="entry name" value="RHOD"/>
    <property type="match status" value="1"/>
</dbReference>
<dbReference type="PROSITE" id="PS50206">
    <property type="entry name" value="RHODANESE_3"/>
    <property type="match status" value="1"/>
</dbReference>
<accession>A0A4T0WVS3</accession>
<evidence type="ECO:0000259" key="1">
    <source>
        <dbReference type="PROSITE" id="PS50206"/>
    </source>
</evidence>
<dbReference type="PANTHER" id="PTHR44086:SF10">
    <property type="entry name" value="THIOSULFATE SULFURTRANSFERASE_RHODANESE-LIKE DOMAIN-CONTAINING PROTEIN 3"/>
    <property type="match status" value="1"/>
</dbReference>
<dbReference type="GO" id="GO:0004792">
    <property type="term" value="F:thiosulfate-cyanide sulfurtransferase activity"/>
    <property type="evidence" value="ECO:0007669"/>
    <property type="project" value="TreeGrafter"/>
</dbReference>
<dbReference type="AlphaFoldDB" id="A0A4T0WVS3"/>